<comment type="caution">
    <text evidence="10">The sequence shown here is derived from an EMBL/GenBank/DDBJ whole genome shotgun (WGS) entry which is preliminary data.</text>
</comment>
<evidence type="ECO:0000313" key="10">
    <source>
        <dbReference type="EMBL" id="KAG6509477.1"/>
    </source>
</evidence>
<dbReference type="CDD" id="cd00167">
    <property type="entry name" value="SANT"/>
    <property type="match status" value="2"/>
</dbReference>
<comment type="subcellular location">
    <subcellularLocation>
        <location evidence="1">Nucleus</location>
    </subcellularLocation>
</comment>
<dbReference type="SMART" id="SM00717">
    <property type="entry name" value="SANT"/>
    <property type="match status" value="2"/>
</dbReference>
<feature type="region of interest" description="Disordered" evidence="6">
    <location>
        <begin position="1"/>
        <end position="22"/>
    </location>
</feature>
<evidence type="ECO:0000256" key="2">
    <source>
        <dbReference type="ARBA" id="ARBA00023015"/>
    </source>
</evidence>
<evidence type="ECO:0000256" key="5">
    <source>
        <dbReference type="ARBA" id="ARBA00023242"/>
    </source>
</evidence>
<dbReference type="InterPro" id="IPR006447">
    <property type="entry name" value="Myb_dom_plants"/>
</dbReference>
<dbReference type="Pfam" id="PF00249">
    <property type="entry name" value="Myb_DNA-binding"/>
    <property type="match status" value="1"/>
</dbReference>
<protein>
    <submittedName>
        <fullName evidence="10">Uncharacterized protein</fullName>
    </submittedName>
</protein>
<dbReference type="EMBL" id="JACMSC010000008">
    <property type="protein sequence ID" value="KAG6509477.1"/>
    <property type="molecule type" value="Genomic_DNA"/>
</dbReference>
<evidence type="ECO:0000259" key="9">
    <source>
        <dbReference type="PROSITE" id="PS51294"/>
    </source>
</evidence>
<dbReference type="GO" id="GO:0009744">
    <property type="term" value="P:response to sucrose"/>
    <property type="evidence" value="ECO:0007669"/>
    <property type="project" value="UniProtKB-ARBA"/>
</dbReference>
<keyword evidence="5" id="KW-0539">Nucleus</keyword>
<feature type="domain" description="HTH myb-type" evidence="9">
    <location>
        <begin position="114"/>
        <end position="170"/>
    </location>
</feature>
<evidence type="ECO:0000256" key="4">
    <source>
        <dbReference type="ARBA" id="ARBA00023163"/>
    </source>
</evidence>
<feature type="region of interest" description="Disordered" evidence="6">
    <location>
        <begin position="82"/>
        <end position="119"/>
    </location>
</feature>
<gene>
    <name evidence="10" type="ORF">ZIOFF_027469</name>
</gene>
<proteinExistence type="predicted"/>
<evidence type="ECO:0000259" key="8">
    <source>
        <dbReference type="PROSITE" id="PS51293"/>
    </source>
</evidence>
<dbReference type="Proteomes" id="UP000734854">
    <property type="component" value="Unassembled WGS sequence"/>
</dbReference>
<dbReference type="PROSITE" id="PS51293">
    <property type="entry name" value="SANT"/>
    <property type="match status" value="1"/>
</dbReference>
<dbReference type="GO" id="GO:0003677">
    <property type="term" value="F:DNA binding"/>
    <property type="evidence" value="ECO:0007669"/>
    <property type="project" value="UniProtKB-KW"/>
</dbReference>
<accession>A0A8J5GJZ7</accession>
<organism evidence="10 11">
    <name type="scientific">Zingiber officinale</name>
    <name type="common">Ginger</name>
    <name type="synonym">Amomum zingiber</name>
    <dbReference type="NCBI Taxonomy" id="94328"/>
    <lineage>
        <taxon>Eukaryota</taxon>
        <taxon>Viridiplantae</taxon>
        <taxon>Streptophyta</taxon>
        <taxon>Embryophyta</taxon>
        <taxon>Tracheophyta</taxon>
        <taxon>Spermatophyta</taxon>
        <taxon>Magnoliopsida</taxon>
        <taxon>Liliopsida</taxon>
        <taxon>Zingiberales</taxon>
        <taxon>Zingiberaceae</taxon>
        <taxon>Zingiber</taxon>
    </lineage>
</organism>
<dbReference type="InterPro" id="IPR017930">
    <property type="entry name" value="Myb_dom"/>
</dbReference>
<keyword evidence="2" id="KW-0805">Transcription regulation</keyword>
<evidence type="ECO:0000259" key="7">
    <source>
        <dbReference type="PROSITE" id="PS50090"/>
    </source>
</evidence>
<dbReference type="PROSITE" id="PS50090">
    <property type="entry name" value="MYB_LIKE"/>
    <property type="match status" value="2"/>
</dbReference>
<evidence type="ECO:0000256" key="1">
    <source>
        <dbReference type="ARBA" id="ARBA00004123"/>
    </source>
</evidence>
<evidence type="ECO:0000256" key="3">
    <source>
        <dbReference type="ARBA" id="ARBA00023125"/>
    </source>
</evidence>
<dbReference type="GO" id="GO:0009739">
    <property type="term" value="P:response to gibberellin"/>
    <property type="evidence" value="ECO:0007669"/>
    <property type="project" value="UniProtKB-ARBA"/>
</dbReference>
<sequence>MGEGELMSMFRRQPGAPRPWTRGEDKVFERALVLYPEGTPERWSVIAAELSGRSAVEAWERYQALVEDCRMIERGLVEVPDCWDAEGSDDGEESSDGSGSARQRVLQAGRGRGEERKRGIPWTEEEHRLFLEGLAKYGKGDWRNISRCAVKTRTPTQVASHAQKFFIRQSQNNNGGKNREGSKRKSIHDIANP</sequence>
<dbReference type="PROSITE" id="PS51294">
    <property type="entry name" value="HTH_MYB"/>
    <property type="match status" value="1"/>
</dbReference>
<reference evidence="10 11" key="1">
    <citation type="submission" date="2020-08" db="EMBL/GenBank/DDBJ databases">
        <title>Plant Genome Project.</title>
        <authorList>
            <person name="Zhang R.-G."/>
        </authorList>
    </citation>
    <scope>NUCLEOTIDE SEQUENCE [LARGE SCALE GENOMIC DNA]</scope>
    <source>
        <tissue evidence="10">Rhizome</tissue>
    </source>
</reference>
<dbReference type="PANTHER" id="PTHR44042">
    <property type="entry name" value="DUPLICATED HOMEODOMAIN-LIKE SUPERFAMILY PROTEIN-RELATED"/>
    <property type="match status" value="1"/>
</dbReference>
<dbReference type="FunFam" id="1.10.10.60:FF:000009">
    <property type="entry name" value="transcription factor MYB1R1"/>
    <property type="match status" value="1"/>
</dbReference>
<dbReference type="PANTHER" id="PTHR44042:SF67">
    <property type="entry name" value="MYB-LIKE PROTEIN I"/>
    <property type="match status" value="1"/>
</dbReference>
<dbReference type="Pfam" id="PF23082">
    <property type="entry name" value="Myb_DNA-binding_2"/>
    <property type="match status" value="1"/>
</dbReference>
<dbReference type="InterPro" id="IPR017884">
    <property type="entry name" value="SANT_dom"/>
</dbReference>
<evidence type="ECO:0000313" key="11">
    <source>
        <dbReference type="Proteomes" id="UP000734854"/>
    </source>
</evidence>
<feature type="compositionally biased region" description="Acidic residues" evidence="6">
    <location>
        <begin position="82"/>
        <end position="95"/>
    </location>
</feature>
<evidence type="ECO:0000256" key="6">
    <source>
        <dbReference type="SAM" id="MobiDB-lite"/>
    </source>
</evidence>
<dbReference type="OrthoDB" id="118550at2759"/>
<feature type="domain" description="Myb-like" evidence="7">
    <location>
        <begin position="19"/>
        <end position="66"/>
    </location>
</feature>
<name>A0A8J5GJZ7_ZINOF</name>
<feature type="domain" description="Myb-like" evidence="7">
    <location>
        <begin position="114"/>
        <end position="166"/>
    </location>
</feature>
<dbReference type="AlphaFoldDB" id="A0A8J5GJZ7"/>
<keyword evidence="11" id="KW-1185">Reference proteome</keyword>
<feature type="domain" description="SANT" evidence="8">
    <location>
        <begin position="122"/>
        <end position="170"/>
    </location>
</feature>
<dbReference type="InterPro" id="IPR001005">
    <property type="entry name" value="SANT/Myb"/>
</dbReference>
<keyword evidence="4" id="KW-0804">Transcription</keyword>
<dbReference type="NCBIfam" id="TIGR01557">
    <property type="entry name" value="myb_SHAQKYF"/>
    <property type="match status" value="1"/>
</dbReference>
<feature type="region of interest" description="Disordered" evidence="6">
    <location>
        <begin position="167"/>
        <end position="193"/>
    </location>
</feature>
<keyword evidence="3" id="KW-0238">DNA-binding</keyword>
<dbReference type="GO" id="GO:0005634">
    <property type="term" value="C:nucleus"/>
    <property type="evidence" value="ECO:0007669"/>
    <property type="project" value="UniProtKB-SubCell"/>
</dbReference>